<evidence type="ECO:0000256" key="1">
    <source>
        <dbReference type="ARBA" id="ARBA00004967"/>
    </source>
</evidence>
<dbReference type="GO" id="GO:0000050">
    <property type="term" value="P:urea cycle"/>
    <property type="evidence" value="ECO:0007669"/>
    <property type="project" value="TreeGrafter"/>
</dbReference>
<reference evidence="12 13" key="1">
    <citation type="journal article" date="2016" name="BMC Genomics">
        <title>Combined genomic and structural analyses of a cultured magnetotactic bacterium reveals its niche adaptation to a dynamic environment.</title>
        <authorList>
            <person name="Araujo A.C."/>
            <person name="Morillo V."/>
            <person name="Cypriano J."/>
            <person name="Teixeira L.C."/>
            <person name="Leao P."/>
            <person name="Lyra S."/>
            <person name="Almeida L.G."/>
            <person name="Bazylinski D.A."/>
            <person name="Vasconcellos A.T."/>
            <person name="Abreu F."/>
            <person name="Lins U."/>
        </authorList>
    </citation>
    <scope>NUCLEOTIDE SEQUENCE [LARGE SCALE GENOMIC DNA]</scope>
    <source>
        <strain evidence="12 13">IT-1</strain>
    </source>
</reference>
<comment type="catalytic activity">
    <reaction evidence="9">
        <text>L-citrulline + L-aspartate + ATP = 2-(N(omega)-L-arginino)succinate + AMP + diphosphate + H(+)</text>
        <dbReference type="Rhea" id="RHEA:10932"/>
        <dbReference type="ChEBI" id="CHEBI:15378"/>
        <dbReference type="ChEBI" id="CHEBI:29991"/>
        <dbReference type="ChEBI" id="CHEBI:30616"/>
        <dbReference type="ChEBI" id="CHEBI:33019"/>
        <dbReference type="ChEBI" id="CHEBI:57472"/>
        <dbReference type="ChEBI" id="CHEBI:57743"/>
        <dbReference type="ChEBI" id="CHEBI:456215"/>
        <dbReference type="EC" id="6.3.4.5"/>
    </reaction>
</comment>
<feature type="binding site" evidence="9">
    <location>
        <position position="125"/>
    </location>
    <ligand>
        <name>L-citrulline</name>
        <dbReference type="ChEBI" id="CHEBI:57743"/>
    </ligand>
</feature>
<dbReference type="FunFam" id="3.90.1260.10:FF:000007">
    <property type="entry name" value="Argininosuccinate synthase"/>
    <property type="match status" value="1"/>
</dbReference>
<dbReference type="GO" id="GO:0005737">
    <property type="term" value="C:cytoplasm"/>
    <property type="evidence" value="ECO:0007669"/>
    <property type="project" value="UniProtKB-SubCell"/>
</dbReference>
<dbReference type="Gene3D" id="3.40.50.620">
    <property type="entry name" value="HUPs"/>
    <property type="match status" value="1"/>
</dbReference>
<dbReference type="GO" id="GO:0006526">
    <property type="term" value="P:L-arginine biosynthetic process"/>
    <property type="evidence" value="ECO:0007669"/>
    <property type="project" value="UniProtKB-UniRule"/>
</dbReference>
<dbReference type="InterPro" id="IPR014729">
    <property type="entry name" value="Rossmann-like_a/b/a_fold"/>
</dbReference>
<evidence type="ECO:0000313" key="12">
    <source>
        <dbReference type="EMBL" id="OSM06128.1"/>
    </source>
</evidence>
<dbReference type="GO" id="GO:0000053">
    <property type="term" value="P:argininosuccinate metabolic process"/>
    <property type="evidence" value="ECO:0007669"/>
    <property type="project" value="TreeGrafter"/>
</dbReference>
<keyword evidence="9" id="KW-0963">Cytoplasm</keyword>
<evidence type="ECO:0000256" key="9">
    <source>
        <dbReference type="HAMAP-Rule" id="MF_00005"/>
    </source>
</evidence>
<keyword evidence="7 9" id="KW-0547">Nucleotide-binding</keyword>
<feature type="domain" description="Arginosuccinate synthase-like N-terminal" evidence="10">
    <location>
        <begin position="7"/>
        <end position="168"/>
    </location>
</feature>
<name>A0A1Y2K7C9_9PROT</name>
<feature type="domain" description="Arginosuccinate synthase C-terminal" evidence="11">
    <location>
        <begin position="179"/>
        <end position="397"/>
    </location>
</feature>
<dbReference type="EMBL" id="LVJN01000016">
    <property type="protein sequence ID" value="OSM06128.1"/>
    <property type="molecule type" value="Genomic_DNA"/>
</dbReference>
<dbReference type="GO" id="GO:0005524">
    <property type="term" value="F:ATP binding"/>
    <property type="evidence" value="ECO:0007669"/>
    <property type="project" value="UniProtKB-UniRule"/>
</dbReference>
<comment type="caution">
    <text evidence="12">The sequence shown here is derived from an EMBL/GenBank/DDBJ whole genome shotgun (WGS) entry which is preliminary data.</text>
</comment>
<dbReference type="UniPathway" id="UPA00068">
    <property type="reaction ID" value="UER00113"/>
</dbReference>
<evidence type="ECO:0000256" key="7">
    <source>
        <dbReference type="ARBA" id="ARBA00022741"/>
    </source>
</evidence>
<protein>
    <recommendedName>
        <fullName evidence="3 9">Argininosuccinate synthase</fullName>
        <ecNumber evidence="3 9">6.3.4.5</ecNumber>
    </recommendedName>
    <alternativeName>
        <fullName evidence="9">Citrulline--aspartate ligase</fullName>
    </alternativeName>
</protein>
<dbReference type="InterPro" id="IPR048267">
    <property type="entry name" value="Arginosuc_syn_N"/>
</dbReference>
<comment type="subunit">
    <text evidence="2 9">Homotetramer.</text>
</comment>
<keyword evidence="5 9" id="KW-0436">Ligase</keyword>
<feature type="binding site" evidence="9">
    <location>
        <position position="277"/>
    </location>
    <ligand>
        <name>L-citrulline</name>
        <dbReference type="ChEBI" id="CHEBI:57743"/>
    </ligand>
</feature>
<dbReference type="HAMAP" id="MF_00005">
    <property type="entry name" value="Arg_succ_synth_type1"/>
    <property type="match status" value="1"/>
</dbReference>
<dbReference type="Pfam" id="PF20979">
    <property type="entry name" value="Arginosuc_syn_C"/>
    <property type="match status" value="1"/>
</dbReference>
<dbReference type="Gene3D" id="3.90.1260.10">
    <property type="entry name" value="Argininosuccinate synthetase, chain A, domain 2"/>
    <property type="match status" value="1"/>
</dbReference>
<dbReference type="FunFam" id="3.40.50.620:FF:000019">
    <property type="entry name" value="Argininosuccinate synthase"/>
    <property type="match status" value="1"/>
</dbReference>
<dbReference type="SUPFAM" id="SSF69864">
    <property type="entry name" value="Argininosuccinate synthetase, C-terminal domain"/>
    <property type="match status" value="1"/>
</dbReference>
<organism evidence="12 13">
    <name type="scientific">Magnetofaba australis IT-1</name>
    <dbReference type="NCBI Taxonomy" id="1434232"/>
    <lineage>
        <taxon>Bacteria</taxon>
        <taxon>Pseudomonadati</taxon>
        <taxon>Pseudomonadota</taxon>
        <taxon>Magnetococcia</taxon>
        <taxon>Magnetococcales</taxon>
        <taxon>Magnetococcaceae</taxon>
        <taxon>Magnetofaba</taxon>
    </lineage>
</organism>
<dbReference type="PROSITE" id="PS00565">
    <property type="entry name" value="ARGININOSUCCIN_SYN_2"/>
    <property type="match status" value="1"/>
</dbReference>
<feature type="binding site" evidence="9">
    <location>
        <position position="125"/>
    </location>
    <ligand>
        <name>L-aspartate</name>
        <dbReference type="ChEBI" id="CHEBI:29991"/>
    </ligand>
</feature>
<evidence type="ECO:0000256" key="6">
    <source>
        <dbReference type="ARBA" id="ARBA00022605"/>
    </source>
</evidence>
<dbReference type="Gene3D" id="1.20.5.470">
    <property type="entry name" value="Single helix bin"/>
    <property type="match status" value="1"/>
</dbReference>
<evidence type="ECO:0000256" key="3">
    <source>
        <dbReference type="ARBA" id="ARBA00012286"/>
    </source>
</evidence>
<dbReference type="RefSeq" id="WP_085441264.1">
    <property type="nucleotide sequence ID" value="NZ_LVJN01000016.1"/>
</dbReference>
<comment type="pathway">
    <text evidence="1 9">Amino-acid biosynthesis; L-arginine biosynthesis; L-arginine from L-ornithine and carbamoyl phosphate: step 2/3.</text>
</comment>
<dbReference type="Proteomes" id="UP000194003">
    <property type="component" value="Unassembled WGS sequence"/>
</dbReference>
<dbReference type="PANTHER" id="PTHR11587:SF2">
    <property type="entry name" value="ARGININOSUCCINATE SYNTHASE"/>
    <property type="match status" value="1"/>
</dbReference>
<comment type="subcellular location">
    <subcellularLocation>
        <location evidence="9">Cytoplasm</location>
    </subcellularLocation>
</comment>
<feature type="binding site" evidence="9">
    <location>
        <position position="189"/>
    </location>
    <ligand>
        <name>L-citrulline</name>
        <dbReference type="ChEBI" id="CHEBI:57743"/>
    </ligand>
</feature>
<feature type="binding site" evidence="9">
    <location>
        <begin position="11"/>
        <end position="19"/>
    </location>
    <ligand>
        <name>ATP</name>
        <dbReference type="ChEBI" id="CHEBI:30616"/>
    </ligand>
</feature>
<evidence type="ECO:0000259" key="11">
    <source>
        <dbReference type="Pfam" id="PF20979"/>
    </source>
</evidence>
<dbReference type="NCBIfam" id="TIGR00032">
    <property type="entry name" value="argG"/>
    <property type="match status" value="1"/>
</dbReference>
<evidence type="ECO:0000259" key="10">
    <source>
        <dbReference type="Pfam" id="PF00764"/>
    </source>
</evidence>
<dbReference type="NCBIfam" id="NF001770">
    <property type="entry name" value="PRK00509.1"/>
    <property type="match status" value="1"/>
</dbReference>
<feature type="binding site" evidence="9">
    <location>
        <position position="126"/>
    </location>
    <ligand>
        <name>L-aspartate</name>
        <dbReference type="ChEBI" id="CHEBI:29991"/>
    </ligand>
</feature>
<dbReference type="SUPFAM" id="SSF52402">
    <property type="entry name" value="Adenine nucleotide alpha hydrolases-like"/>
    <property type="match status" value="1"/>
</dbReference>
<dbReference type="InterPro" id="IPR024074">
    <property type="entry name" value="AS_cat/multimer_dom_body"/>
</dbReference>
<evidence type="ECO:0000256" key="5">
    <source>
        <dbReference type="ARBA" id="ARBA00022598"/>
    </source>
</evidence>
<dbReference type="Pfam" id="PF00764">
    <property type="entry name" value="Arginosuc_synth"/>
    <property type="match status" value="1"/>
</dbReference>
<feature type="binding site" evidence="9">
    <location>
        <position position="119"/>
    </location>
    <ligand>
        <name>ATP</name>
        <dbReference type="ChEBI" id="CHEBI:30616"/>
    </ligand>
</feature>
<dbReference type="CDD" id="cd01999">
    <property type="entry name" value="ASS"/>
    <property type="match status" value="1"/>
</dbReference>
<dbReference type="PROSITE" id="PS00564">
    <property type="entry name" value="ARGININOSUCCIN_SYN_1"/>
    <property type="match status" value="1"/>
</dbReference>
<keyword evidence="4 9" id="KW-0055">Arginine biosynthesis</keyword>
<dbReference type="InterPro" id="IPR018223">
    <property type="entry name" value="Arginosuc_synth_CS"/>
</dbReference>
<evidence type="ECO:0000256" key="2">
    <source>
        <dbReference type="ARBA" id="ARBA00011881"/>
    </source>
</evidence>
<feature type="binding site" evidence="9">
    <location>
        <position position="94"/>
    </location>
    <ligand>
        <name>L-citrulline</name>
        <dbReference type="ChEBI" id="CHEBI:57743"/>
    </ligand>
</feature>
<evidence type="ECO:0000256" key="4">
    <source>
        <dbReference type="ARBA" id="ARBA00022571"/>
    </source>
</evidence>
<feature type="binding site" evidence="9">
    <location>
        <position position="129"/>
    </location>
    <ligand>
        <name>L-citrulline</name>
        <dbReference type="ChEBI" id="CHEBI:57743"/>
    </ligand>
</feature>
<feature type="binding site" evidence="9">
    <location>
        <position position="265"/>
    </location>
    <ligand>
        <name>L-citrulline</name>
        <dbReference type="ChEBI" id="CHEBI:57743"/>
    </ligand>
</feature>
<feature type="binding site" evidence="9">
    <location>
        <position position="89"/>
    </location>
    <ligand>
        <name>L-citrulline</name>
        <dbReference type="ChEBI" id="CHEBI:57743"/>
    </ligand>
</feature>
<dbReference type="OrthoDB" id="9801641at2"/>
<sequence>MGDGVNKVVLAYSGGLDTSIILKWLQDVYACEVVAFCADLGQGEELEPARAKAEQMGVKEIYIEDLKEEFVRDYVFPMYRANALYEGVYHLGTSIARPLIAKRQIEIANDTGAEAVSHGATGKGNDQVRFEMGYYALRPDIRVIAPWREWDLTSRNKLLAYAEQHGIPVPMDKRGEAPYSMDRNLLHISFEGKALEDPWNEPDEEMYMLSVSPENAPDKPTYVEITFEKGDPVAIDGEKLSPANLLARLNALGGANGVGRLDMVENRYVGMKSRGCYETPGGTILGVAHRAMESLTLDREVAHLKDDLMPRYAKLVYNGYWFAPERVMLQQMIDASQAFVSGVVRVKLYKGNVIVVGRKSDYTLVDERIATFEDDAGAYNQADAGGFIRLNALRMRIASMLRNGPTG</sequence>
<dbReference type="AlphaFoldDB" id="A0A1Y2K7C9"/>
<feature type="binding site" evidence="9">
    <location>
        <position position="38"/>
    </location>
    <ligand>
        <name>ATP</name>
        <dbReference type="ChEBI" id="CHEBI:30616"/>
    </ligand>
</feature>
<keyword evidence="13" id="KW-1185">Reference proteome</keyword>
<comment type="similarity">
    <text evidence="9">Belongs to the argininosuccinate synthase family. Type 1 subfamily.</text>
</comment>
<keyword evidence="6 9" id="KW-0028">Amino-acid biosynthesis</keyword>
<dbReference type="InterPro" id="IPR001518">
    <property type="entry name" value="Arginosuc_synth"/>
</dbReference>
<dbReference type="PANTHER" id="PTHR11587">
    <property type="entry name" value="ARGININOSUCCINATE SYNTHASE"/>
    <property type="match status" value="1"/>
</dbReference>
<evidence type="ECO:0000313" key="13">
    <source>
        <dbReference type="Proteomes" id="UP000194003"/>
    </source>
</evidence>
<dbReference type="GO" id="GO:0004055">
    <property type="term" value="F:argininosuccinate synthase activity"/>
    <property type="evidence" value="ECO:0007669"/>
    <property type="project" value="UniProtKB-UniRule"/>
</dbReference>
<dbReference type="STRING" id="1434232.MAIT1_01087"/>
<feature type="binding site" evidence="9">
    <location>
        <position position="180"/>
    </location>
    <ligand>
        <name>L-citrulline</name>
        <dbReference type="ChEBI" id="CHEBI:57743"/>
    </ligand>
</feature>
<dbReference type="InterPro" id="IPR023434">
    <property type="entry name" value="Arginosuc_synth_type_1_subfam"/>
</dbReference>
<dbReference type="InterPro" id="IPR048268">
    <property type="entry name" value="Arginosuc_syn_C"/>
</dbReference>
<keyword evidence="8 9" id="KW-0067">ATP-binding</keyword>
<feature type="binding site" evidence="9">
    <location>
        <position position="121"/>
    </location>
    <ligand>
        <name>L-aspartate</name>
        <dbReference type="ChEBI" id="CHEBI:29991"/>
    </ligand>
</feature>
<accession>A0A1Y2K7C9</accession>
<evidence type="ECO:0000256" key="8">
    <source>
        <dbReference type="ARBA" id="ARBA00022840"/>
    </source>
</evidence>
<proteinExistence type="inferred from homology"/>
<gene>
    <name evidence="9" type="primary">argG</name>
    <name evidence="12" type="ORF">MAIT1_01087</name>
</gene>
<dbReference type="EC" id="6.3.4.5" evidence="3 9"/>